<evidence type="ECO:0000256" key="1">
    <source>
        <dbReference type="SAM" id="Phobius"/>
    </source>
</evidence>
<gene>
    <name evidence="3" type="ORF">LCGC14_2843760</name>
</gene>
<dbReference type="AlphaFoldDB" id="A0A0F9AJ05"/>
<feature type="domain" description="Transposase IS701-like DDE" evidence="2">
    <location>
        <begin position="5"/>
        <end position="181"/>
    </location>
</feature>
<protein>
    <recommendedName>
        <fullName evidence="2">Transposase IS701-like DDE domain-containing protein</fullName>
    </recommendedName>
</protein>
<keyword evidence="1" id="KW-0472">Membrane</keyword>
<evidence type="ECO:0000313" key="3">
    <source>
        <dbReference type="EMBL" id="KKK78419.1"/>
    </source>
</evidence>
<keyword evidence="1" id="KW-1133">Transmembrane helix</keyword>
<organism evidence="3">
    <name type="scientific">marine sediment metagenome</name>
    <dbReference type="NCBI Taxonomy" id="412755"/>
    <lineage>
        <taxon>unclassified sequences</taxon>
        <taxon>metagenomes</taxon>
        <taxon>ecological metagenomes</taxon>
    </lineage>
</organism>
<sequence length="336" mass="39710">SFIQRKVMKALLKDVLTSIGNHKKLYLIIDDTLVEKSGQKIFASLRWYNHSSRRQTRALCLVNLVLEVDGKVLLFIPWLLTSMTKPTKKLSKKVKQQDLKNEAAITMIQSFINVTDIQGISRQRIIIEADSWYSPYEFRSSLQKLSLDYRIDGKSNYSVQKVDHDAKKKANEQTRGRKRTRFVKYEQIVKFMGDFEKWSFFTHPTSGERIFYKKAFVTLKAGGQSIIYGYKSEKYKNPKFIMVNPKRKHMPDPRTIYRDYTFRWIIEVCHREIKQQFNIGKCQSRDMWIVNGFLMLLGFTFSVWKISVFFESQEGENIPGCPTWANDFHEEYIKRN</sequence>
<dbReference type="EMBL" id="LAZR01054501">
    <property type="protein sequence ID" value="KKK78419.1"/>
    <property type="molecule type" value="Genomic_DNA"/>
</dbReference>
<comment type="caution">
    <text evidence="3">The sequence shown here is derived from an EMBL/GenBank/DDBJ whole genome shotgun (WGS) entry which is preliminary data.</text>
</comment>
<dbReference type="Pfam" id="PF13546">
    <property type="entry name" value="DDE_5"/>
    <property type="match status" value="1"/>
</dbReference>
<dbReference type="SUPFAM" id="SSF53098">
    <property type="entry name" value="Ribonuclease H-like"/>
    <property type="match status" value="1"/>
</dbReference>
<keyword evidence="1" id="KW-0812">Transmembrane</keyword>
<dbReference type="InterPro" id="IPR038721">
    <property type="entry name" value="IS701-like_DDE_dom"/>
</dbReference>
<reference evidence="3" key="1">
    <citation type="journal article" date="2015" name="Nature">
        <title>Complex archaea that bridge the gap between prokaryotes and eukaryotes.</title>
        <authorList>
            <person name="Spang A."/>
            <person name="Saw J.H."/>
            <person name="Jorgensen S.L."/>
            <person name="Zaremba-Niedzwiedzka K."/>
            <person name="Martijn J."/>
            <person name="Lind A.E."/>
            <person name="van Eijk R."/>
            <person name="Schleper C."/>
            <person name="Guy L."/>
            <person name="Ettema T.J."/>
        </authorList>
    </citation>
    <scope>NUCLEOTIDE SEQUENCE</scope>
</reference>
<evidence type="ECO:0000259" key="2">
    <source>
        <dbReference type="Pfam" id="PF13546"/>
    </source>
</evidence>
<accession>A0A0F9AJ05</accession>
<feature type="non-terminal residue" evidence="3">
    <location>
        <position position="1"/>
    </location>
</feature>
<dbReference type="InterPro" id="IPR012337">
    <property type="entry name" value="RNaseH-like_sf"/>
</dbReference>
<feature type="transmembrane region" description="Helical" evidence="1">
    <location>
        <begin position="287"/>
        <end position="304"/>
    </location>
</feature>
<name>A0A0F9AJ05_9ZZZZ</name>
<proteinExistence type="predicted"/>